<feature type="region of interest" description="Disordered" evidence="2">
    <location>
        <begin position="544"/>
        <end position="586"/>
    </location>
</feature>
<feature type="region of interest" description="Disordered" evidence="2">
    <location>
        <begin position="234"/>
        <end position="256"/>
    </location>
</feature>
<feature type="compositionally biased region" description="Polar residues" evidence="2">
    <location>
        <begin position="234"/>
        <end position="255"/>
    </location>
</feature>
<dbReference type="AlphaFoldDB" id="A0A7S0ZH01"/>
<feature type="coiled-coil region" evidence="1">
    <location>
        <begin position="392"/>
        <end position="468"/>
    </location>
</feature>
<organism evidence="3">
    <name type="scientific">Timspurckia oligopyrenoides</name>
    <dbReference type="NCBI Taxonomy" id="708627"/>
    <lineage>
        <taxon>Eukaryota</taxon>
        <taxon>Rhodophyta</taxon>
        <taxon>Bangiophyceae</taxon>
        <taxon>Porphyridiales</taxon>
        <taxon>Porphyridiaceae</taxon>
        <taxon>Timspurckia</taxon>
    </lineage>
</organism>
<gene>
    <name evidence="3" type="ORF">TOLI1172_LOCUS5886</name>
</gene>
<reference evidence="3" key="1">
    <citation type="submission" date="2021-01" db="EMBL/GenBank/DDBJ databases">
        <authorList>
            <person name="Corre E."/>
            <person name="Pelletier E."/>
            <person name="Niang G."/>
            <person name="Scheremetjew M."/>
            <person name="Finn R."/>
            <person name="Kale V."/>
            <person name="Holt S."/>
            <person name="Cochrane G."/>
            <person name="Meng A."/>
            <person name="Brown T."/>
            <person name="Cohen L."/>
        </authorList>
    </citation>
    <scope>NUCLEOTIDE SEQUENCE</scope>
    <source>
        <strain evidence="3">CCMP3278</strain>
    </source>
</reference>
<sequence>MDWELPNVDLDRDELESLGLAELLDVELPHETKQLLERALKLLQQSQHVAAENDLLREVVAEIHSEVEASKSFSEILAGSTRNAQSIDSSQQYLAEDQTASVYEPYVEHMQRLLLWEQRLTNIFARESIEVPGSASDSLAFPRPSSDSPQGWSKWIEQLIQRLEKWPRSSRTNTKLLDKACNTEVTRAVLSDFGAQVELVNDLSEAKDDDQTEIHRLREENAFLRNEIELLKSTGQKTLSPSSSAHKTPESSITKSRIELELEETKSKLKESIDARNVLLEKVLILEQSVQNSQKFEEPNSGVGESETQSIDPSGRKHSLSSHPVVVGLEKQLSAVHKELALAQTENERLLSRCESSETRHAQLEELIVGFRTKVALAETGIAQHAELVSQIEELRESRALSQRLLHEASERAKKREMDLDILREQQRISAGREDDLRMKVQEQTALVSKLDEERIQLKEYLVRYETELNKNERKVRELGAIFEEKEAQLLRAKSVVAERDTLLAELRTLQQRYRKAEESIQAHEQLAAKIDSLQATIAALRQQSGSNARSGRNQLRLKSTDVQHESEQGKSVSENENRKLASALS</sequence>
<name>A0A7S0ZH01_9RHOD</name>
<evidence type="ECO:0000256" key="2">
    <source>
        <dbReference type="SAM" id="MobiDB-lite"/>
    </source>
</evidence>
<dbReference type="EMBL" id="HBFP01008226">
    <property type="protein sequence ID" value="CAD8821491.1"/>
    <property type="molecule type" value="Transcribed_RNA"/>
</dbReference>
<evidence type="ECO:0000313" key="3">
    <source>
        <dbReference type="EMBL" id="CAD8821491.1"/>
    </source>
</evidence>
<feature type="coiled-coil region" evidence="1">
    <location>
        <begin position="493"/>
        <end position="544"/>
    </location>
</feature>
<feature type="compositionally biased region" description="Basic and acidic residues" evidence="2">
    <location>
        <begin position="559"/>
        <end position="580"/>
    </location>
</feature>
<proteinExistence type="predicted"/>
<keyword evidence="1" id="KW-0175">Coiled coil</keyword>
<feature type="compositionally biased region" description="Polar residues" evidence="2">
    <location>
        <begin position="544"/>
        <end position="558"/>
    </location>
</feature>
<evidence type="ECO:0000256" key="1">
    <source>
        <dbReference type="SAM" id="Coils"/>
    </source>
</evidence>
<feature type="coiled-coil region" evidence="1">
    <location>
        <begin position="340"/>
        <end position="367"/>
    </location>
</feature>
<accession>A0A7S0ZH01</accession>
<feature type="region of interest" description="Disordered" evidence="2">
    <location>
        <begin position="294"/>
        <end position="321"/>
    </location>
</feature>
<protein>
    <submittedName>
        <fullName evidence="3">Uncharacterized protein</fullName>
    </submittedName>
</protein>